<gene>
    <name evidence="13" type="primary">atpF</name>
    <name evidence="16" type="ORF">SAMN05421508_109129</name>
</gene>
<dbReference type="Pfam" id="PF00430">
    <property type="entry name" value="ATP-synt_B"/>
    <property type="match status" value="1"/>
</dbReference>
<keyword evidence="17" id="KW-1185">Reference proteome</keyword>
<evidence type="ECO:0000256" key="5">
    <source>
        <dbReference type="ARBA" id="ARBA00022781"/>
    </source>
</evidence>
<keyword evidence="2 13" id="KW-0813">Transport</keyword>
<comment type="subcellular location">
    <subcellularLocation>
        <location evidence="13">Cell membrane</location>
        <topology evidence="13">Single-pass membrane protein</topology>
    </subcellularLocation>
    <subcellularLocation>
        <location evidence="12">Endomembrane system</location>
        <topology evidence="12">Single-pass membrane protein</topology>
    </subcellularLocation>
</comment>
<accession>A0A286GW30</accession>
<keyword evidence="9 13" id="KW-0066">ATP synthesis</keyword>
<evidence type="ECO:0000256" key="4">
    <source>
        <dbReference type="ARBA" id="ARBA00022692"/>
    </source>
</evidence>
<evidence type="ECO:0000256" key="3">
    <source>
        <dbReference type="ARBA" id="ARBA00022547"/>
    </source>
</evidence>
<evidence type="ECO:0000256" key="14">
    <source>
        <dbReference type="RuleBase" id="RU003848"/>
    </source>
</evidence>
<keyword evidence="13" id="KW-1003">Cell membrane</keyword>
<evidence type="ECO:0000256" key="11">
    <source>
        <dbReference type="ARBA" id="ARBA00025614"/>
    </source>
</evidence>
<dbReference type="GO" id="GO:0045259">
    <property type="term" value="C:proton-transporting ATP synthase complex"/>
    <property type="evidence" value="ECO:0007669"/>
    <property type="project" value="UniProtKB-KW"/>
</dbReference>
<evidence type="ECO:0000256" key="6">
    <source>
        <dbReference type="ARBA" id="ARBA00022989"/>
    </source>
</evidence>
<dbReference type="InterPro" id="IPR050059">
    <property type="entry name" value="ATP_synthase_B_chain"/>
</dbReference>
<keyword evidence="5 13" id="KW-0375">Hydrogen ion transport</keyword>
<dbReference type="OrthoDB" id="9805716at2"/>
<dbReference type="EMBL" id="OCNJ01000009">
    <property type="protein sequence ID" value="SOD99691.1"/>
    <property type="molecule type" value="Genomic_DNA"/>
</dbReference>
<dbReference type="CDD" id="cd06503">
    <property type="entry name" value="ATP-synt_Fo_b"/>
    <property type="match status" value="1"/>
</dbReference>
<evidence type="ECO:0000256" key="13">
    <source>
        <dbReference type="HAMAP-Rule" id="MF_01398"/>
    </source>
</evidence>
<keyword evidence="15" id="KW-0175">Coiled coil</keyword>
<dbReference type="PANTHER" id="PTHR33445">
    <property type="entry name" value="ATP SYNTHASE SUBUNIT B', CHLOROPLASTIC"/>
    <property type="match status" value="1"/>
</dbReference>
<dbReference type="HAMAP" id="MF_01398">
    <property type="entry name" value="ATP_synth_b_bprime"/>
    <property type="match status" value="1"/>
</dbReference>
<keyword evidence="8 13" id="KW-0472">Membrane</keyword>
<comment type="similarity">
    <text evidence="1 13 14">Belongs to the ATPase B chain family.</text>
</comment>
<proteinExistence type="inferred from homology"/>
<evidence type="ECO:0000256" key="1">
    <source>
        <dbReference type="ARBA" id="ARBA00005513"/>
    </source>
</evidence>
<keyword evidence="6 13" id="KW-1133">Transmembrane helix</keyword>
<evidence type="ECO:0000313" key="16">
    <source>
        <dbReference type="EMBL" id="SOD99691.1"/>
    </source>
</evidence>
<dbReference type="AlphaFoldDB" id="A0A286GW30"/>
<comment type="function">
    <text evidence="10 13">F(1)F(0) ATP synthase produces ATP from ADP in the presence of a proton or sodium gradient. F-type ATPases consist of two structural domains, F(1) containing the extramembraneous catalytic core and F(0) containing the membrane proton channel, linked together by a central stalk and a peripheral stalk. During catalysis, ATP synthesis in the catalytic domain of F(1) is coupled via a rotary mechanism of the central stalk subunits to proton translocation.</text>
</comment>
<evidence type="ECO:0000256" key="2">
    <source>
        <dbReference type="ARBA" id="ARBA00022448"/>
    </source>
</evidence>
<keyword evidence="7 13" id="KW-0406">Ion transport</keyword>
<evidence type="ECO:0000256" key="8">
    <source>
        <dbReference type="ARBA" id="ARBA00023136"/>
    </source>
</evidence>
<reference evidence="16 17" key="1">
    <citation type="submission" date="2017-09" db="EMBL/GenBank/DDBJ databases">
        <authorList>
            <person name="Ehlers B."/>
            <person name="Leendertz F.H."/>
        </authorList>
    </citation>
    <scope>NUCLEOTIDE SEQUENCE [LARGE SCALE GENOMIC DNA]</scope>
    <source>
        <strain evidence="16 17">USBA 140</strain>
    </source>
</reference>
<feature type="transmembrane region" description="Helical" evidence="13">
    <location>
        <begin position="12"/>
        <end position="32"/>
    </location>
</feature>
<dbReference type="InterPro" id="IPR002146">
    <property type="entry name" value="ATP_synth_b/b'su_bac/chlpt"/>
</dbReference>
<sequence length="163" mass="17819">MPQFDPTSFPSQLFWLVVTFVILYVLISRFAIPRIGDVMEQRQKMMDDDLDRAAQLKAEAETAVQTYEKALADARAKAHEVMKAATDEMSRKAEERNREVAGRLAQQIADGEARIGKARDEALASVREVATGAAQAIAVKLADVSLADDKVDAAVGAALQESR</sequence>
<dbReference type="GO" id="GO:0046961">
    <property type="term" value="F:proton-transporting ATPase activity, rotational mechanism"/>
    <property type="evidence" value="ECO:0007669"/>
    <property type="project" value="TreeGrafter"/>
</dbReference>
<protein>
    <recommendedName>
        <fullName evidence="13">ATP synthase subunit b</fullName>
    </recommendedName>
    <alternativeName>
        <fullName evidence="13">ATP synthase F(0) sector subunit b</fullName>
    </alternativeName>
    <alternativeName>
        <fullName evidence="13">ATPase subunit I</fullName>
    </alternativeName>
    <alternativeName>
        <fullName evidence="13">F-type ATPase subunit b</fullName>
        <shortName evidence="13">F-ATPase subunit b</shortName>
    </alternativeName>
</protein>
<dbReference type="Gene3D" id="6.10.250.1580">
    <property type="match status" value="1"/>
</dbReference>
<evidence type="ECO:0000256" key="15">
    <source>
        <dbReference type="SAM" id="Coils"/>
    </source>
</evidence>
<dbReference type="PANTHER" id="PTHR33445:SF1">
    <property type="entry name" value="ATP SYNTHASE SUBUNIT B"/>
    <property type="match status" value="1"/>
</dbReference>
<evidence type="ECO:0000256" key="10">
    <source>
        <dbReference type="ARBA" id="ARBA00025198"/>
    </source>
</evidence>
<name>A0A286GW30_9PROT</name>
<keyword evidence="3 13" id="KW-0138">CF(0)</keyword>
<evidence type="ECO:0000256" key="9">
    <source>
        <dbReference type="ARBA" id="ARBA00023310"/>
    </source>
</evidence>
<organism evidence="16 17">
    <name type="scientific">Caenispirillum bisanense</name>
    <dbReference type="NCBI Taxonomy" id="414052"/>
    <lineage>
        <taxon>Bacteria</taxon>
        <taxon>Pseudomonadati</taxon>
        <taxon>Pseudomonadota</taxon>
        <taxon>Alphaproteobacteria</taxon>
        <taxon>Rhodospirillales</taxon>
        <taxon>Novispirillaceae</taxon>
        <taxon>Caenispirillum</taxon>
    </lineage>
</organism>
<comment type="function">
    <text evidence="11">Component of the F(0) channel, it forms part of the peripheral stalk, linking F(1) to F(0). The b'-subunit is a diverged and duplicated form of b found in plants and photosynthetic bacteria.</text>
</comment>
<evidence type="ECO:0000256" key="7">
    <source>
        <dbReference type="ARBA" id="ARBA00023065"/>
    </source>
</evidence>
<evidence type="ECO:0000313" key="17">
    <source>
        <dbReference type="Proteomes" id="UP000219621"/>
    </source>
</evidence>
<dbReference type="GO" id="GO:0005886">
    <property type="term" value="C:plasma membrane"/>
    <property type="evidence" value="ECO:0007669"/>
    <property type="project" value="UniProtKB-SubCell"/>
</dbReference>
<dbReference type="RefSeq" id="WP_097280789.1">
    <property type="nucleotide sequence ID" value="NZ_OCNJ01000009.1"/>
</dbReference>
<keyword evidence="4 13" id="KW-0812">Transmembrane</keyword>
<evidence type="ECO:0000256" key="12">
    <source>
        <dbReference type="ARBA" id="ARBA00037847"/>
    </source>
</evidence>
<dbReference type="Proteomes" id="UP000219621">
    <property type="component" value="Unassembled WGS sequence"/>
</dbReference>
<dbReference type="GO" id="GO:0012505">
    <property type="term" value="C:endomembrane system"/>
    <property type="evidence" value="ECO:0007669"/>
    <property type="project" value="UniProtKB-SubCell"/>
</dbReference>
<feature type="coiled-coil region" evidence="15">
    <location>
        <begin position="50"/>
        <end position="84"/>
    </location>
</feature>
<comment type="subunit">
    <text evidence="13">F-type ATPases have 2 components, F(1) - the catalytic core - and F(0) - the membrane proton channel. F(1) has five subunits: alpha(3), beta(3), gamma(1), delta(1), epsilon(1). F(0) has three main subunits: a(1), b(2) and c(10-14). The alpha and beta chains form an alternating ring which encloses part of the gamma chain. F(1) is attached to F(0) by a central stalk formed by the gamma and epsilon chains, while a peripheral stalk is formed by the delta and b chains.</text>
</comment>
<dbReference type="GO" id="GO:0046933">
    <property type="term" value="F:proton-transporting ATP synthase activity, rotational mechanism"/>
    <property type="evidence" value="ECO:0007669"/>
    <property type="project" value="UniProtKB-UniRule"/>
</dbReference>